<evidence type="ECO:0000256" key="5">
    <source>
        <dbReference type="ARBA" id="ARBA00022490"/>
    </source>
</evidence>
<reference evidence="19" key="1">
    <citation type="submission" date="2020-02" db="EMBL/GenBank/DDBJ databases">
        <authorList>
            <person name="Meier V. D."/>
        </authorList>
    </citation>
    <scope>NUCLEOTIDE SEQUENCE</scope>
    <source>
        <strain evidence="19">AVDCRST_MAG40</strain>
    </source>
</reference>
<evidence type="ECO:0000256" key="3">
    <source>
        <dbReference type="ARBA" id="ARBA00007078"/>
    </source>
</evidence>
<comment type="subcellular location">
    <subcellularLocation>
        <location evidence="2 15">Cytoplasm</location>
    </subcellularLocation>
</comment>
<dbReference type="PANTHER" id="PTHR42780:SF1">
    <property type="entry name" value="ISOLEUCINE--TRNA LIGASE, CYTOPLASMIC"/>
    <property type="match status" value="1"/>
</dbReference>
<dbReference type="InterPro" id="IPR013155">
    <property type="entry name" value="M/V/L/I-tRNA-synth_anticd-bd"/>
</dbReference>
<dbReference type="Gene3D" id="1.10.730.10">
    <property type="entry name" value="Isoleucyl-tRNA Synthetase, Domain 1"/>
    <property type="match status" value="1"/>
</dbReference>
<protein>
    <recommendedName>
        <fullName evidence="15">Isoleucine--tRNA ligase</fullName>
        <ecNumber evidence="15">6.1.1.5</ecNumber>
    </recommendedName>
    <alternativeName>
        <fullName evidence="15">Isoleucyl-tRNA synthetase</fullName>
        <shortName evidence="15">IleRS</shortName>
    </alternativeName>
</protein>
<feature type="short sequence motif" description="'KMSKS' region" evidence="15">
    <location>
        <begin position="672"/>
        <end position="676"/>
    </location>
</feature>
<dbReference type="Gene3D" id="3.40.50.620">
    <property type="entry name" value="HUPs"/>
    <property type="match status" value="2"/>
</dbReference>
<dbReference type="AlphaFoldDB" id="A0A6J4KE56"/>
<evidence type="ECO:0000256" key="10">
    <source>
        <dbReference type="ARBA" id="ARBA00022840"/>
    </source>
</evidence>
<dbReference type="NCBIfam" id="TIGR00392">
    <property type="entry name" value="ileS"/>
    <property type="match status" value="1"/>
</dbReference>
<dbReference type="Pfam" id="PF08264">
    <property type="entry name" value="Anticodon_1"/>
    <property type="match status" value="1"/>
</dbReference>
<proteinExistence type="inferred from homology"/>
<keyword evidence="5 15" id="KW-0963">Cytoplasm</keyword>
<evidence type="ECO:0000256" key="2">
    <source>
        <dbReference type="ARBA" id="ARBA00004496"/>
    </source>
</evidence>
<dbReference type="InterPro" id="IPR014729">
    <property type="entry name" value="Rossmann-like_a/b/a_fold"/>
</dbReference>
<evidence type="ECO:0000259" key="17">
    <source>
        <dbReference type="Pfam" id="PF00133"/>
    </source>
</evidence>
<feature type="region of interest" description="Disordered" evidence="16">
    <location>
        <begin position="619"/>
        <end position="647"/>
    </location>
</feature>
<evidence type="ECO:0000256" key="11">
    <source>
        <dbReference type="ARBA" id="ARBA00022917"/>
    </source>
</evidence>
<sequence>MSAAPAPAVRYRPLPPERPATELEDEMLARWAADGIFEQTLEARAGAGDFVFFEGPPTANGRPGIHHVFSRTIKDLVCRHRVMQGYRVARKAGWDTHGLPVEIEVEKQLGISGKQQIEALGVERFNALCRESVWRYRGEWERLSARIGYWLDYERPYVTYSNDYVESVWWALKTLHERDLLYRGHKILPYCPRCGTALSSHEVAQGYKDIKDPSVYLALDLVGDEPRVTSDEDGGVGGNAPPVTRHPSLRRRILVWTTTPWTLVSNAALAVNPELEYVELRKKSGADYTVLLAEARARAVLGDDYAQRWDEVGRVRGSELAGQRYRRPLDWLEYPEGAAHEVIVAESFVSAGDGTGVVHLAPAFGADDYAAGQRHGLAFLQPVNARGEFPADVPVVGGQFFKAADPLVVEELRARDVLWKATLEEHTYPHCWRCGTPLLYYARGSWFVRTTAYRDEMLARNAAVNWQPPEVGAGRFGEWLKNNIDWAVSRDRYWGTPLPVWVNDADATEVEVVGSYAELAERAGRALPADFDPHKPFIDAYTWPARSGTGTMRRVPEVIDTWFDSGSMPFAQWHFPFENADVVARQYPADFIAEGQDQTRGWFYSLLAIATGLGDALPNNASEGRTGSRLPAPSPSHAAGGAEGAGSRQPGVAAPYKAVIVNNLVLDAAGKKMSKSVGNTVDPWGVVERHGADAARLFLVAASQVWMERRFDEDAIRETAGRFLVTLKNTYTGIFAQYANFGWEPSAADPAVGDRAPLDRWVLSRLAAVESEADRLLTAYDAFAAARLVMTFFDEDVSKWYVRLSRARFYEIEGADNRAAFATLHEVLTVTCRLLAPFAPFVTDWLHRELAGASVHLADYARPAARTAGHADPRLERAMEHLRLLATLGRAAREEAGVKVRQPLSRLVCVVPIGEEREVGELVALLAGELNVKQVEFASSADSLVTLEAKANFRSLGKRFGKHMQLAKAAIEALSADALRAFERGEPVAVTAGDVTHELGPDDIQVLRRASGDLVVAQNGAYFAAIDPALTPALRREGAAREVVSAVQRQRKAADLLVSDRIRLWVGGDPDTESAVREHRQWICDETLAVALSVGETPGPEYHAAQAVEIDGATVRIALTKV</sequence>
<feature type="domain" description="Methionyl/Valyl/Leucyl/Isoleucyl-tRNA synthetase anticodon-binding" evidence="18">
    <location>
        <begin position="759"/>
        <end position="905"/>
    </location>
</feature>
<evidence type="ECO:0000256" key="8">
    <source>
        <dbReference type="ARBA" id="ARBA00022741"/>
    </source>
</evidence>
<evidence type="ECO:0000256" key="7">
    <source>
        <dbReference type="ARBA" id="ARBA00022723"/>
    </source>
</evidence>
<keyword evidence="10 15" id="KW-0067">ATP-binding</keyword>
<dbReference type="FunFam" id="3.40.50.620:FF:000063">
    <property type="entry name" value="Isoleucine--tRNA ligase"/>
    <property type="match status" value="1"/>
</dbReference>
<dbReference type="InterPro" id="IPR009008">
    <property type="entry name" value="Val/Leu/Ile-tRNA-synth_edit"/>
</dbReference>
<dbReference type="InterPro" id="IPR023586">
    <property type="entry name" value="Ile-tRNA-ligase_type2"/>
</dbReference>
<organism evidence="19">
    <name type="scientific">uncultured Gemmatimonadaceae bacterium</name>
    <dbReference type="NCBI Taxonomy" id="246130"/>
    <lineage>
        <taxon>Bacteria</taxon>
        <taxon>Pseudomonadati</taxon>
        <taxon>Gemmatimonadota</taxon>
        <taxon>Gemmatimonadia</taxon>
        <taxon>Gemmatimonadales</taxon>
        <taxon>Gemmatimonadaceae</taxon>
        <taxon>environmental samples</taxon>
    </lineage>
</organism>
<keyword evidence="8 15" id="KW-0547">Nucleotide-binding</keyword>
<dbReference type="HAMAP" id="MF_02003">
    <property type="entry name" value="Ile_tRNA_synth_type2"/>
    <property type="match status" value="1"/>
</dbReference>
<evidence type="ECO:0000313" key="19">
    <source>
        <dbReference type="EMBL" id="CAA9303235.1"/>
    </source>
</evidence>
<keyword evidence="9 15" id="KW-0862">Zinc</keyword>
<keyword evidence="6 15" id="KW-0436">Ligase</keyword>
<dbReference type="InterPro" id="IPR002300">
    <property type="entry name" value="aa-tRNA-synth_Ia"/>
</dbReference>
<keyword evidence="11 15" id="KW-0648">Protein biosynthesis</keyword>
<name>A0A6J4KE56_9BACT</name>
<evidence type="ECO:0000256" key="16">
    <source>
        <dbReference type="SAM" id="MobiDB-lite"/>
    </source>
</evidence>
<dbReference type="GO" id="GO:0005737">
    <property type="term" value="C:cytoplasm"/>
    <property type="evidence" value="ECO:0007669"/>
    <property type="project" value="UniProtKB-SubCell"/>
</dbReference>
<dbReference type="GO" id="GO:0000049">
    <property type="term" value="F:tRNA binding"/>
    <property type="evidence" value="ECO:0007669"/>
    <property type="project" value="InterPro"/>
</dbReference>
<dbReference type="PANTHER" id="PTHR42780">
    <property type="entry name" value="SOLEUCYL-TRNA SYNTHETASE"/>
    <property type="match status" value="1"/>
</dbReference>
<feature type="short sequence motif" description="'HIGH' region" evidence="15">
    <location>
        <begin position="57"/>
        <end position="67"/>
    </location>
</feature>
<keyword evidence="7 15" id="KW-0479">Metal-binding</keyword>
<evidence type="ECO:0000259" key="18">
    <source>
        <dbReference type="Pfam" id="PF08264"/>
    </source>
</evidence>
<dbReference type="GO" id="GO:0005524">
    <property type="term" value="F:ATP binding"/>
    <property type="evidence" value="ECO:0007669"/>
    <property type="project" value="UniProtKB-UniRule"/>
</dbReference>
<gene>
    <name evidence="15" type="primary">ileS</name>
    <name evidence="19" type="ORF">AVDCRST_MAG40-497</name>
</gene>
<dbReference type="InterPro" id="IPR033709">
    <property type="entry name" value="Anticodon_Ile_ABEc"/>
</dbReference>
<dbReference type="CDD" id="cd07961">
    <property type="entry name" value="Anticodon_Ia_Ile_ABEc"/>
    <property type="match status" value="1"/>
</dbReference>
<evidence type="ECO:0000256" key="6">
    <source>
        <dbReference type="ARBA" id="ARBA00022598"/>
    </source>
</evidence>
<keyword evidence="12 15" id="KW-0030">Aminoacyl-tRNA synthetase</keyword>
<evidence type="ECO:0000256" key="9">
    <source>
        <dbReference type="ARBA" id="ARBA00022833"/>
    </source>
</evidence>
<dbReference type="GO" id="GO:0008270">
    <property type="term" value="F:zinc ion binding"/>
    <property type="evidence" value="ECO:0007669"/>
    <property type="project" value="UniProtKB-UniRule"/>
</dbReference>
<evidence type="ECO:0000256" key="12">
    <source>
        <dbReference type="ARBA" id="ARBA00023146"/>
    </source>
</evidence>
<dbReference type="Gene3D" id="3.90.740.10">
    <property type="entry name" value="Valyl/Leucyl/Isoleucyl-tRNA synthetase, editing domain"/>
    <property type="match status" value="1"/>
</dbReference>
<evidence type="ECO:0000256" key="1">
    <source>
        <dbReference type="ARBA" id="ARBA00001947"/>
    </source>
</evidence>
<evidence type="ECO:0000256" key="14">
    <source>
        <dbReference type="ARBA" id="ARBA00048359"/>
    </source>
</evidence>
<dbReference type="SUPFAM" id="SSF47323">
    <property type="entry name" value="Anticodon-binding domain of a subclass of class I aminoacyl-tRNA synthetases"/>
    <property type="match status" value="1"/>
</dbReference>
<dbReference type="GO" id="GO:0002161">
    <property type="term" value="F:aminoacyl-tRNA deacylase activity"/>
    <property type="evidence" value="ECO:0007669"/>
    <property type="project" value="InterPro"/>
</dbReference>
<dbReference type="InterPro" id="IPR002301">
    <property type="entry name" value="Ile-tRNA-ligase"/>
</dbReference>
<dbReference type="InterPro" id="IPR009080">
    <property type="entry name" value="tRNAsynth_Ia_anticodon-bd"/>
</dbReference>
<dbReference type="Pfam" id="PF00133">
    <property type="entry name" value="tRNA-synt_1"/>
    <property type="match status" value="1"/>
</dbReference>
<comment type="cofactor">
    <cofactor evidence="1 15">
        <name>Zn(2+)</name>
        <dbReference type="ChEBI" id="CHEBI:29105"/>
    </cofactor>
</comment>
<comment type="function">
    <text evidence="13 15">Catalyzes the attachment of isoleucine to tRNA(Ile). As IleRS can inadvertently accommodate and process structurally similar amino acids such as valine, to avoid such errors it has two additional distinct tRNA(Ile)-dependent editing activities. One activity is designated as 'pretransfer' editing and involves the hydrolysis of activated Val-AMP. The other activity is designated 'posttransfer' editing and involves deacylation of mischarged Val-tRNA(Ile).</text>
</comment>
<dbReference type="GO" id="GO:0006428">
    <property type="term" value="P:isoleucyl-tRNA aminoacylation"/>
    <property type="evidence" value="ECO:0007669"/>
    <property type="project" value="UniProtKB-UniRule"/>
</dbReference>
<dbReference type="GO" id="GO:0004822">
    <property type="term" value="F:isoleucine-tRNA ligase activity"/>
    <property type="evidence" value="ECO:0007669"/>
    <property type="project" value="UniProtKB-UniRule"/>
</dbReference>
<dbReference type="SUPFAM" id="SSF52374">
    <property type="entry name" value="Nucleotidylyl transferase"/>
    <property type="match status" value="1"/>
</dbReference>
<dbReference type="Pfam" id="PF19302">
    <property type="entry name" value="DUF5915"/>
    <property type="match status" value="1"/>
</dbReference>
<evidence type="ECO:0000256" key="15">
    <source>
        <dbReference type="HAMAP-Rule" id="MF_02003"/>
    </source>
</evidence>
<comment type="domain">
    <text evidence="15">IleRS has two distinct active sites: one for aminoacylation and one for editing. The misactivated valine is translocated from the active site to the editing site, which sterically excludes the correctly activated isoleucine. The single editing site contains two valyl binding pockets, one specific for each substrate (Val-AMP or Val-tRNA(Ile)).</text>
</comment>
<accession>A0A6J4KE56</accession>
<dbReference type="PRINTS" id="PR00984">
    <property type="entry name" value="TRNASYNTHILE"/>
</dbReference>
<feature type="domain" description="Aminoacyl-tRNA synthetase class Ia" evidence="17">
    <location>
        <begin position="27"/>
        <end position="704"/>
    </location>
</feature>
<evidence type="ECO:0000256" key="13">
    <source>
        <dbReference type="ARBA" id="ARBA00025217"/>
    </source>
</evidence>
<dbReference type="EMBL" id="CADCTX010000145">
    <property type="protein sequence ID" value="CAA9303235.1"/>
    <property type="molecule type" value="Genomic_DNA"/>
</dbReference>
<feature type="binding site" evidence="15">
    <location>
        <position position="675"/>
    </location>
    <ligand>
        <name>ATP</name>
        <dbReference type="ChEBI" id="CHEBI:30616"/>
    </ligand>
</feature>
<comment type="subunit">
    <text evidence="4 15">Monomer.</text>
</comment>
<evidence type="ECO:0000256" key="4">
    <source>
        <dbReference type="ARBA" id="ARBA00011245"/>
    </source>
</evidence>
<comment type="catalytic activity">
    <reaction evidence="14 15">
        <text>tRNA(Ile) + L-isoleucine + ATP = L-isoleucyl-tRNA(Ile) + AMP + diphosphate</text>
        <dbReference type="Rhea" id="RHEA:11060"/>
        <dbReference type="Rhea" id="RHEA-COMP:9666"/>
        <dbReference type="Rhea" id="RHEA-COMP:9695"/>
        <dbReference type="ChEBI" id="CHEBI:30616"/>
        <dbReference type="ChEBI" id="CHEBI:33019"/>
        <dbReference type="ChEBI" id="CHEBI:58045"/>
        <dbReference type="ChEBI" id="CHEBI:78442"/>
        <dbReference type="ChEBI" id="CHEBI:78528"/>
        <dbReference type="ChEBI" id="CHEBI:456215"/>
        <dbReference type="EC" id="6.1.1.5"/>
    </reaction>
</comment>
<comment type="similarity">
    <text evidence="3 15">Belongs to the class-I aminoacyl-tRNA synthetase family. IleS type 2 subfamily.</text>
</comment>
<dbReference type="SUPFAM" id="SSF50677">
    <property type="entry name" value="ValRS/IleRS/LeuRS editing domain"/>
    <property type="match status" value="1"/>
</dbReference>
<dbReference type="EC" id="6.1.1.5" evidence="15"/>